<organism evidence="9 11">
    <name type="scientific">Hungatella hathewayi</name>
    <dbReference type="NCBI Taxonomy" id="154046"/>
    <lineage>
        <taxon>Bacteria</taxon>
        <taxon>Bacillati</taxon>
        <taxon>Bacillota</taxon>
        <taxon>Clostridia</taxon>
        <taxon>Lachnospirales</taxon>
        <taxon>Lachnospiraceae</taxon>
        <taxon>Hungatella</taxon>
    </lineage>
</organism>
<feature type="transmembrane region" description="Helical" evidence="7">
    <location>
        <begin position="81"/>
        <end position="102"/>
    </location>
</feature>
<dbReference type="GO" id="GO:0005886">
    <property type="term" value="C:plasma membrane"/>
    <property type="evidence" value="ECO:0007669"/>
    <property type="project" value="UniProtKB-SubCell"/>
</dbReference>
<dbReference type="Pfam" id="PF00528">
    <property type="entry name" value="BPD_transp_1"/>
    <property type="match status" value="1"/>
</dbReference>
<evidence type="ECO:0000313" key="10">
    <source>
        <dbReference type="EMBL" id="RGM07482.1"/>
    </source>
</evidence>
<dbReference type="SUPFAM" id="SSF161098">
    <property type="entry name" value="MetI-like"/>
    <property type="match status" value="1"/>
</dbReference>
<reference evidence="10 12" key="2">
    <citation type="submission" date="2018-08" db="EMBL/GenBank/DDBJ databases">
        <title>A genome reference for cultivated species of the human gut microbiota.</title>
        <authorList>
            <person name="Zou Y."/>
            <person name="Xue W."/>
            <person name="Luo G."/>
        </authorList>
    </citation>
    <scope>NUCLEOTIDE SEQUENCE [LARGE SCALE GENOMIC DNA]</scope>
    <source>
        <strain evidence="10 12">TF05-11AC</strain>
    </source>
</reference>
<evidence type="ECO:0000256" key="3">
    <source>
        <dbReference type="ARBA" id="ARBA00022475"/>
    </source>
</evidence>
<evidence type="ECO:0000256" key="1">
    <source>
        <dbReference type="ARBA" id="ARBA00004651"/>
    </source>
</evidence>
<evidence type="ECO:0000313" key="12">
    <source>
        <dbReference type="Proteomes" id="UP000261257"/>
    </source>
</evidence>
<evidence type="ECO:0000256" key="4">
    <source>
        <dbReference type="ARBA" id="ARBA00022692"/>
    </source>
</evidence>
<dbReference type="GO" id="GO:0055085">
    <property type="term" value="P:transmembrane transport"/>
    <property type="evidence" value="ECO:0007669"/>
    <property type="project" value="InterPro"/>
</dbReference>
<keyword evidence="3" id="KW-1003">Cell membrane</keyword>
<evidence type="ECO:0000256" key="2">
    <source>
        <dbReference type="ARBA" id="ARBA00022448"/>
    </source>
</evidence>
<accession>A0A173ZSR0</accession>
<dbReference type="Proteomes" id="UP000095651">
    <property type="component" value="Unassembled WGS sequence"/>
</dbReference>
<keyword evidence="5 7" id="KW-1133">Transmembrane helix</keyword>
<keyword evidence="6 7" id="KW-0472">Membrane</keyword>
<feature type="domain" description="ABC transmembrane type-1" evidence="8">
    <location>
        <begin position="77"/>
        <end position="299"/>
    </location>
</feature>
<evidence type="ECO:0000256" key="5">
    <source>
        <dbReference type="ARBA" id="ARBA00022989"/>
    </source>
</evidence>
<dbReference type="InterPro" id="IPR000515">
    <property type="entry name" value="MetI-like"/>
</dbReference>
<dbReference type="InterPro" id="IPR035906">
    <property type="entry name" value="MetI-like_sf"/>
</dbReference>
<evidence type="ECO:0000259" key="8">
    <source>
        <dbReference type="PROSITE" id="PS50928"/>
    </source>
</evidence>
<reference evidence="9 11" key="1">
    <citation type="submission" date="2015-09" db="EMBL/GenBank/DDBJ databases">
        <authorList>
            <consortium name="Pathogen Informatics"/>
        </authorList>
    </citation>
    <scope>NUCLEOTIDE SEQUENCE [LARGE SCALE GENOMIC DNA]</scope>
    <source>
        <strain evidence="9 11">2789STDY5608850</strain>
    </source>
</reference>
<dbReference type="CDD" id="cd06261">
    <property type="entry name" value="TM_PBP2"/>
    <property type="match status" value="1"/>
</dbReference>
<dbReference type="PANTHER" id="PTHR30193:SF1">
    <property type="entry name" value="ABC TRANSPORTER PERMEASE PROTEIN YESP-RELATED"/>
    <property type="match status" value="1"/>
</dbReference>
<feature type="transmembrane region" description="Helical" evidence="7">
    <location>
        <begin position="21"/>
        <end position="45"/>
    </location>
</feature>
<comment type="subcellular location">
    <subcellularLocation>
        <location evidence="1 7">Cell membrane</location>
        <topology evidence="1 7">Multi-pass membrane protein</topology>
    </subcellularLocation>
</comment>
<evidence type="ECO:0000313" key="11">
    <source>
        <dbReference type="Proteomes" id="UP000095651"/>
    </source>
</evidence>
<evidence type="ECO:0000256" key="7">
    <source>
        <dbReference type="RuleBase" id="RU363032"/>
    </source>
</evidence>
<name>A0A173ZSR0_9FIRM</name>
<dbReference type="Gene3D" id="1.10.3720.10">
    <property type="entry name" value="MetI-like"/>
    <property type="match status" value="1"/>
</dbReference>
<keyword evidence="2 7" id="KW-0813">Transport</keyword>
<dbReference type="InterPro" id="IPR051393">
    <property type="entry name" value="ABC_transporter_permease"/>
</dbReference>
<sequence>MSKPTAKKMSKSERRDNINGFLFALPWIIGFVCFSLIPLLTSFYYSFTSFNPVKPPEWIGLENFKYIFQDPLVFKSLRNTLFMAFVSTPINLFIAMLLASLLNSKFKGRGVARTIFFMPSIIPMVAATMVWIWMFDPTYGYINRVLEMIGINGPSWLVNPAYTKWALVLMGTWCTGTTMLICLAALQDVPNSYYEAAEIDGANAFDKFFRITMPCVAPVLVYQGILNIINSFQYFTQVYVIINASSGGGASNASGGPANSILMYPLYLFNTAFSYMKMGRASAMAWLLFVIVFVLTLVMTRITKKVSENGVGGE</sequence>
<dbReference type="PANTHER" id="PTHR30193">
    <property type="entry name" value="ABC TRANSPORTER PERMEASE PROTEIN"/>
    <property type="match status" value="1"/>
</dbReference>
<feature type="transmembrane region" description="Helical" evidence="7">
    <location>
        <begin position="283"/>
        <end position="302"/>
    </location>
</feature>
<dbReference type="PROSITE" id="PS50928">
    <property type="entry name" value="ABC_TM1"/>
    <property type="match status" value="1"/>
</dbReference>
<dbReference type="RefSeq" id="WP_055653344.1">
    <property type="nucleotide sequence ID" value="NZ_CABIXC010000002.1"/>
</dbReference>
<feature type="transmembrane region" description="Helical" evidence="7">
    <location>
        <begin position="114"/>
        <end position="134"/>
    </location>
</feature>
<protein>
    <submittedName>
        <fullName evidence="9">Binding-protein-dependent transport system inner membrane protein</fullName>
    </submittedName>
    <submittedName>
        <fullName evidence="10">Sugar ABC transporter permease</fullName>
    </submittedName>
</protein>
<dbReference type="AlphaFoldDB" id="A0A173ZSR0"/>
<dbReference type="Proteomes" id="UP000261257">
    <property type="component" value="Unassembled WGS sequence"/>
</dbReference>
<comment type="similarity">
    <text evidence="7">Belongs to the binding-protein-dependent transport system permease family.</text>
</comment>
<feature type="transmembrane region" description="Helical" evidence="7">
    <location>
        <begin position="165"/>
        <end position="186"/>
    </location>
</feature>
<dbReference type="EMBL" id="QSSQ01000003">
    <property type="protein sequence ID" value="RGM07482.1"/>
    <property type="molecule type" value="Genomic_DNA"/>
</dbReference>
<dbReference type="EMBL" id="CYZE01000002">
    <property type="protein sequence ID" value="CUN78679.1"/>
    <property type="molecule type" value="Genomic_DNA"/>
</dbReference>
<evidence type="ECO:0000313" key="9">
    <source>
        <dbReference type="EMBL" id="CUN78679.1"/>
    </source>
</evidence>
<evidence type="ECO:0000256" key="6">
    <source>
        <dbReference type="ARBA" id="ARBA00023136"/>
    </source>
</evidence>
<gene>
    <name evidence="9" type="primary">ycjO_7</name>
    <name evidence="10" type="ORF">DXC39_07150</name>
    <name evidence="9" type="ORF">ERS852407_01091</name>
</gene>
<keyword evidence="4 7" id="KW-0812">Transmembrane</keyword>
<proteinExistence type="inferred from homology"/>